<sequence>METHSRDDGDRVNILVVDDILEQHFVLRSVLEELGENIVAVSSGRAALRAVLEQEFAVILLDVNMPGMDGFETASMMRSYRRTARTPIIFITAYVDDNEMSRGYALGAVDYISSPVVPEILRAKVRVFVDMYRMRNQLIARAAEREALAMAEVQRAAAEQARLRADFLARASQALTRSLEVDDTVAKIVELPVPTLADAAVLVFTAGEGQAPKTIACIANSACADPRCGATATLQHRVLSLPDLDMLVREALSTGQPAHLQIDGRPMLACIQDDGTCCEVPLDLSEMTAYPLLTGAAQPSAILLGIHRPNERNDDASVTHEFVSRAAIALENALLFSTIRDGDRRKNEFLAMLAHELRNPLAPIVNAVAVMRRARPTDSQVLRWGSEIIGTQAEHLVRIVDDLLDVSRIARGVVTLRTEPVLLSSVIDRAVETSGPNYTARSQSLTRDEPGVAIVIDGDIVRLSQVVANLLNNASKFTPPGGRVHISTAHDGAMASIVVSDEGDGIDPAFLPHVFDLFAQGQTSLDRAQGGLGIGLTLVRHLTEMHRGSVQCQSEGRGKGSRFTVRLPARVVVDEAFDSRPNVVPIRRAQGLRVLIVDDMAATAESLEAFLRIHGHQVELAADGAAALTQARIFLPDVVLLDIGLPGMNGFDVAHRLRTDDALPQSLIIAISGYSQEEHRLRATDAGIDHYLVKPADLNVLIGIIEEYGNSKATDNGAAA</sequence>
<dbReference type="EC" id="2.7.13.3" evidence="2"/>
<evidence type="ECO:0000259" key="5">
    <source>
        <dbReference type="PROSITE" id="PS50109"/>
    </source>
</evidence>
<dbReference type="SUPFAM" id="SSF55874">
    <property type="entry name" value="ATPase domain of HSP90 chaperone/DNA topoisomerase II/histidine kinase"/>
    <property type="match status" value="1"/>
</dbReference>
<dbReference type="SUPFAM" id="SSF47384">
    <property type="entry name" value="Homodimeric domain of signal transducing histidine kinase"/>
    <property type="match status" value="1"/>
</dbReference>
<dbReference type="SMART" id="SM00448">
    <property type="entry name" value="REC"/>
    <property type="match status" value="2"/>
</dbReference>
<evidence type="ECO:0000256" key="4">
    <source>
        <dbReference type="PROSITE-ProRule" id="PRU00169"/>
    </source>
</evidence>
<evidence type="ECO:0000256" key="2">
    <source>
        <dbReference type="ARBA" id="ARBA00012438"/>
    </source>
</evidence>
<comment type="catalytic activity">
    <reaction evidence="1">
        <text>ATP + protein L-histidine = ADP + protein N-phospho-L-histidine.</text>
        <dbReference type="EC" id="2.7.13.3"/>
    </reaction>
</comment>
<dbReference type="SMART" id="SM00387">
    <property type="entry name" value="HATPase_c"/>
    <property type="match status" value="1"/>
</dbReference>
<dbReference type="Pfam" id="PF02518">
    <property type="entry name" value="HATPase_c"/>
    <property type="match status" value="1"/>
</dbReference>
<dbReference type="InterPro" id="IPR004358">
    <property type="entry name" value="Sig_transdc_His_kin-like_C"/>
</dbReference>
<dbReference type="CDD" id="cd00082">
    <property type="entry name" value="HisKA"/>
    <property type="match status" value="1"/>
</dbReference>
<dbReference type="PANTHER" id="PTHR43547:SF2">
    <property type="entry name" value="HYBRID SIGNAL TRANSDUCTION HISTIDINE KINASE C"/>
    <property type="match status" value="1"/>
</dbReference>
<dbReference type="Pfam" id="PF00072">
    <property type="entry name" value="Response_reg"/>
    <property type="match status" value="2"/>
</dbReference>
<keyword evidence="7" id="KW-0808">Transferase</keyword>
<dbReference type="Proteomes" id="UP000295606">
    <property type="component" value="Unassembled WGS sequence"/>
</dbReference>
<feature type="domain" description="Response regulatory" evidence="6">
    <location>
        <begin position="13"/>
        <end position="129"/>
    </location>
</feature>
<dbReference type="EMBL" id="SMOD01000052">
    <property type="protein sequence ID" value="TDG02806.1"/>
    <property type="molecule type" value="Genomic_DNA"/>
</dbReference>
<dbReference type="InterPro" id="IPR001789">
    <property type="entry name" value="Sig_transdc_resp-reg_receiver"/>
</dbReference>
<dbReference type="PANTHER" id="PTHR43547">
    <property type="entry name" value="TWO-COMPONENT HISTIDINE KINASE"/>
    <property type="match status" value="1"/>
</dbReference>
<proteinExistence type="predicted"/>
<dbReference type="InterPro" id="IPR003661">
    <property type="entry name" value="HisK_dim/P_dom"/>
</dbReference>
<gene>
    <name evidence="7" type="ORF">E1N52_37825</name>
</gene>
<feature type="domain" description="Histidine kinase" evidence="5">
    <location>
        <begin position="352"/>
        <end position="571"/>
    </location>
</feature>
<dbReference type="AlphaFoldDB" id="A0A4R5L5D2"/>
<accession>A0A4R5L5D2</accession>
<evidence type="ECO:0000256" key="1">
    <source>
        <dbReference type="ARBA" id="ARBA00000085"/>
    </source>
</evidence>
<keyword evidence="3 4" id="KW-0597">Phosphoprotein</keyword>
<evidence type="ECO:0000313" key="7">
    <source>
        <dbReference type="EMBL" id="TDG02806.1"/>
    </source>
</evidence>
<dbReference type="InterPro" id="IPR011006">
    <property type="entry name" value="CheY-like_superfamily"/>
</dbReference>
<dbReference type="InterPro" id="IPR036097">
    <property type="entry name" value="HisK_dim/P_sf"/>
</dbReference>
<dbReference type="SUPFAM" id="SSF52172">
    <property type="entry name" value="CheY-like"/>
    <property type="match status" value="2"/>
</dbReference>
<dbReference type="PRINTS" id="PR00344">
    <property type="entry name" value="BCTRLSENSOR"/>
</dbReference>
<dbReference type="Gene3D" id="1.10.287.130">
    <property type="match status" value="1"/>
</dbReference>
<dbReference type="InterPro" id="IPR036890">
    <property type="entry name" value="HATPase_C_sf"/>
</dbReference>
<reference evidence="7 8" key="1">
    <citation type="submission" date="2019-03" db="EMBL/GenBank/DDBJ databases">
        <title>Paraburkholderia sp. isolated from native Mimosa gymnas in Guartela State Park, Brazil.</title>
        <authorList>
            <person name="Paulitsch F."/>
            <person name="Hungria M."/>
            <person name="Delamuta J.R.M."/>
            <person name="Ribeiro R.A."/>
            <person name="Dall'Agnol R."/>
            <person name="Silva J.S.B."/>
        </authorList>
    </citation>
    <scope>NUCLEOTIDE SEQUENCE [LARGE SCALE GENOMIC DNA]</scope>
    <source>
        <strain evidence="7 8">CNPSo 3008</strain>
    </source>
</reference>
<dbReference type="PROSITE" id="PS50110">
    <property type="entry name" value="RESPONSE_REGULATORY"/>
    <property type="match status" value="2"/>
</dbReference>
<dbReference type="Gene3D" id="3.30.450.40">
    <property type="match status" value="1"/>
</dbReference>
<evidence type="ECO:0000313" key="8">
    <source>
        <dbReference type="Proteomes" id="UP000295606"/>
    </source>
</evidence>
<keyword evidence="7" id="KW-0418">Kinase</keyword>
<dbReference type="OrthoDB" id="9768069at2"/>
<dbReference type="InterPro" id="IPR005467">
    <property type="entry name" value="His_kinase_dom"/>
</dbReference>
<feature type="modified residue" description="4-aspartylphosphate" evidence="4">
    <location>
        <position position="642"/>
    </location>
</feature>
<dbReference type="InterPro" id="IPR029016">
    <property type="entry name" value="GAF-like_dom_sf"/>
</dbReference>
<dbReference type="GO" id="GO:0000155">
    <property type="term" value="F:phosphorelay sensor kinase activity"/>
    <property type="evidence" value="ECO:0007669"/>
    <property type="project" value="InterPro"/>
</dbReference>
<dbReference type="Gene3D" id="3.30.565.10">
    <property type="entry name" value="Histidine kinase-like ATPase, C-terminal domain"/>
    <property type="match status" value="1"/>
</dbReference>
<protein>
    <recommendedName>
        <fullName evidence="2">histidine kinase</fullName>
        <ecNumber evidence="2">2.7.13.3</ecNumber>
    </recommendedName>
</protein>
<organism evidence="7 8">
    <name type="scientific">Paraburkholderia guartelaensis</name>
    <dbReference type="NCBI Taxonomy" id="2546446"/>
    <lineage>
        <taxon>Bacteria</taxon>
        <taxon>Pseudomonadati</taxon>
        <taxon>Pseudomonadota</taxon>
        <taxon>Betaproteobacteria</taxon>
        <taxon>Burkholderiales</taxon>
        <taxon>Burkholderiaceae</taxon>
        <taxon>Paraburkholderia</taxon>
    </lineage>
</organism>
<feature type="domain" description="Response regulatory" evidence="6">
    <location>
        <begin position="593"/>
        <end position="709"/>
    </location>
</feature>
<name>A0A4R5L5D2_9BURK</name>
<dbReference type="RefSeq" id="WP_133189576.1">
    <property type="nucleotide sequence ID" value="NZ_SMOD01000052.1"/>
</dbReference>
<feature type="modified residue" description="4-aspartylphosphate" evidence="4">
    <location>
        <position position="62"/>
    </location>
</feature>
<dbReference type="Pfam" id="PF00512">
    <property type="entry name" value="HisKA"/>
    <property type="match status" value="1"/>
</dbReference>
<evidence type="ECO:0000256" key="3">
    <source>
        <dbReference type="ARBA" id="ARBA00022553"/>
    </source>
</evidence>
<dbReference type="Gene3D" id="3.40.50.2300">
    <property type="match status" value="2"/>
</dbReference>
<evidence type="ECO:0000259" key="6">
    <source>
        <dbReference type="PROSITE" id="PS50110"/>
    </source>
</evidence>
<dbReference type="InterPro" id="IPR003594">
    <property type="entry name" value="HATPase_dom"/>
</dbReference>
<dbReference type="SMART" id="SM00388">
    <property type="entry name" value="HisKA"/>
    <property type="match status" value="1"/>
</dbReference>
<comment type="caution">
    <text evidence="7">The sequence shown here is derived from an EMBL/GenBank/DDBJ whole genome shotgun (WGS) entry which is preliminary data.</text>
</comment>
<dbReference type="PROSITE" id="PS50109">
    <property type="entry name" value="HIS_KIN"/>
    <property type="match status" value="1"/>
</dbReference>